<evidence type="ECO:0000256" key="4">
    <source>
        <dbReference type="ARBA" id="ARBA00022989"/>
    </source>
</evidence>
<dbReference type="PANTHER" id="PTHR40077:SF1">
    <property type="entry name" value="MEMBRANE PROTEIN"/>
    <property type="match status" value="1"/>
</dbReference>
<keyword evidence="5 6" id="KW-0472">Membrane</keyword>
<keyword evidence="3 6" id="KW-0812">Transmembrane</keyword>
<keyword evidence="9" id="KW-1185">Reference proteome</keyword>
<evidence type="ECO:0000256" key="2">
    <source>
        <dbReference type="ARBA" id="ARBA00022475"/>
    </source>
</evidence>
<evidence type="ECO:0000256" key="3">
    <source>
        <dbReference type="ARBA" id="ARBA00022692"/>
    </source>
</evidence>
<dbReference type="NCBIfam" id="TIGR03954">
    <property type="entry name" value="integ_memb_HG"/>
    <property type="match status" value="1"/>
</dbReference>
<dbReference type="AlphaFoldDB" id="A0A918SA02"/>
<evidence type="ECO:0000313" key="8">
    <source>
        <dbReference type="EMBL" id="GHA32126.1"/>
    </source>
</evidence>
<comment type="caution">
    <text evidence="8">The sequence shown here is derived from an EMBL/GenBank/DDBJ whole genome shotgun (WGS) entry which is preliminary data.</text>
</comment>
<protein>
    <recommendedName>
        <fullName evidence="7">DUF3817 domain-containing protein</fullName>
    </recommendedName>
</protein>
<comment type="subcellular location">
    <subcellularLocation>
        <location evidence="1">Cell membrane</location>
        <topology evidence="1">Multi-pass membrane protein</topology>
    </subcellularLocation>
</comment>
<evidence type="ECO:0000313" key="9">
    <source>
        <dbReference type="Proteomes" id="UP000610456"/>
    </source>
</evidence>
<sequence>MKNRRSFRVKIRLIAAAPAPVKSKDSSEFLTFYKVYLHRFKINIMTLNQQVRIFKWVSIFEGISFLLLLFIAMPLKYIWDLPQMVEVVGMFHGILFVAYVLGAVYLFKPLNWNFKTLLIVCLSSVLPFGPFYVEKKYL</sequence>
<gene>
    <name evidence="8" type="ORF">GCM10007103_12220</name>
</gene>
<reference evidence="8" key="2">
    <citation type="submission" date="2020-09" db="EMBL/GenBank/DDBJ databases">
        <authorList>
            <person name="Sun Q."/>
            <person name="Kim S."/>
        </authorList>
    </citation>
    <scope>NUCLEOTIDE SEQUENCE</scope>
    <source>
        <strain evidence="8">KCTC 12719</strain>
    </source>
</reference>
<dbReference type="Proteomes" id="UP000610456">
    <property type="component" value="Unassembled WGS sequence"/>
</dbReference>
<keyword evidence="2" id="KW-1003">Cell membrane</keyword>
<dbReference type="InterPro" id="IPR023845">
    <property type="entry name" value="DUF3817_TM"/>
</dbReference>
<evidence type="ECO:0000256" key="5">
    <source>
        <dbReference type="ARBA" id="ARBA00023136"/>
    </source>
</evidence>
<dbReference type="PANTHER" id="PTHR40077">
    <property type="entry name" value="MEMBRANE PROTEIN-RELATED"/>
    <property type="match status" value="1"/>
</dbReference>
<reference evidence="8" key="1">
    <citation type="journal article" date="2014" name="Int. J. Syst. Evol. Microbiol.">
        <title>Complete genome sequence of Corynebacterium casei LMG S-19264T (=DSM 44701T), isolated from a smear-ripened cheese.</title>
        <authorList>
            <consortium name="US DOE Joint Genome Institute (JGI-PGF)"/>
            <person name="Walter F."/>
            <person name="Albersmeier A."/>
            <person name="Kalinowski J."/>
            <person name="Ruckert C."/>
        </authorList>
    </citation>
    <scope>NUCLEOTIDE SEQUENCE</scope>
    <source>
        <strain evidence="8">KCTC 12719</strain>
    </source>
</reference>
<proteinExistence type="predicted"/>
<dbReference type="GO" id="GO:0005886">
    <property type="term" value="C:plasma membrane"/>
    <property type="evidence" value="ECO:0007669"/>
    <property type="project" value="UniProtKB-SubCell"/>
</dbReference>
<name>A0A918SA02_9FLAO</name>
<feature type="transmembrane region" description="Helical" evidence="6">
    <location>
        <begin position="53"/>
        <end position="75"/>
    </location>
</feature>
<evidence type="ECO:0000256" key="1">
    <source>
        <dbReference type="ARBA" id="ARBA00004651"/>
    </source>
</evidence>
<feature type="domain" description="DUF3817" evidence="7">
    <location>
        <begin position="52"/>
        <end position="137"/>
    </location>
</feature>
<accession>A0A918SA02</accession>
<organism evidence="8 9">
    <name type="scientific">Salinimicrobium marinum</name>
    <dbReference type="NCBI Taxonomy" id="680283"/>
    <lineage>
        <taxon>Bacteria</taxon>
        <taxon>Pseudomonadati</taxon>
        <taxon>Bacteroidota</taxon>
        <taxon>Flavobacteriia</taxon>
        <taxon>Flavobacteriales</taxon>
        <taxon>Flavobacteriaceae</taxon>
        <taxon>Salinimicrobium</taxon>
    </lineage>
</organism>
<feature type="transmembrane region" description="Helical" evidence="6">
    <location>
        <begin position="87"/>
        <end position="107"/>
    </location>
</feature>
<feature type="transmembrane region" description="Helical" evidence="6">
    <location>
        <begin position="114"/>
        <end position="133"/>
    </location>
</feature>
<keyword evidence="4 6" id="KW-1133">Transmembrane helix</keyword>
<dbReference type="EMBL" id="BMXB01000002">
    <property type="protein sequence ID" value="GHA32126.1"/>
    <property type="molecule type" value="Genomic_DNA"/>
</dbReference>
<evidence type="ECO:0000256" key="6">
    <source>
        <dbReference type="SAM" id="Phobius"/>
    </source>
</evidence>
<evidence type="ECO:0000259" key="7">
    <source>
        <dbReference type="Pfam" id="PF12823"/>
    </source>
</evidence>
<dbReference type="Pfam" id="PF12823">
    <property type="entry name" value="DUF3817"/>
    <property type="match status" value="1"/>
</dbReference>